<dbReference type="Proteomes" id="UP001244640">
    <property type="component" value="Unassembled WGS sequence"/>
</dbReference>
<organism evidence="4 5">
    <name type="scientific">Sphingobacterium zeae</name>
    <dbReference type="NCBI Taxonomy" id="1776859"/>
    <lineage>
        <taxon>Bacteria</taxon>
        <taxon>Pseudomonadati</taxon>
        <taxon>Bacteroidota</taxon>
        <taxon>Sphingobacteriia</taxon>
        <taxon>Sphingobacteriales</taxon>
        <taxon>Sphingobacteriaceae</taxon>
        <taxon>Sphingobacterium</taxon>
    </lineage>
</organism>
<keyword evidence="2" id="KW-0175">Coiled coil</keyword>
<dbReference type="CDD" id="cd07185">
    <property type="entry name" value="OmpA_C-like"/>
    <property type="match status" value="1"/>
</dbReference>
<proteinExistence type="predicted"/>
<keyword evidence="1" id="KW-0472">Membrane</keyword>
<accession>A0ABU0U9M3</accession>
<sequence length="327" mass="36999">MTRLWGILARILRILFYELIQHLQKEYIMKNLVFPMTVLTASLFVIGCGVSKKQYAGLQSDYSKLQTEHSQLTKQYQDGQLQLAEGRTRIKSLEDQLASERQNNADLRSAYAALQKSLDNSINQNSQGNINISKLVDEINASNKYIKHLVETKNKSDSLNLVLTNNLTRSLSREELQEVDVQVLKGVVYISLADNMLYKSGSYEINDRADQTLSKIAKIIQDYRDYEVLIEGNTDTDPISKPNIRNNWDLSTLRASSVVQALQNKYGVDPKRLTAGGRGEYNPIADNTTALGKQRNRRTQIIITPKLDQFMELIDKAPEATEVPSAQ</sequence>
<evidence type="ECO:0000259" key="3">
    <source>
        <dbReference type="PROSITE" id="PS51123"/>
    </source>
</evidence>
<protein>
    <submittedName>
        <fullName evidence="4">Chemotaxis protein MotB</fullName>
    </submittedName>
</protein>
<keyword evidence="5" id="KW-1185">Reference proteome</keyword>
<dbReference type="SUPFAM" id="SSF103088">
    <property type="entry name" value="OmpA-like"/>
    <property type="match status" value="1"/>
</dbReference>
<evidence type="ECO:0000256" key="1">
    <source>
        <dbReference type="PROSITE-ProRule" id="PRU00473"/>
    </source>
</evidence>
<evidence type="ECO:0000313" key="5">
    <source>
        <dbReference type="Proteomes" id="UP001244640"/>
    </source>
</evidence>
<dbReference type="EMBL" id="JAUTBA010000001">
    <property type="protein sequence ID" value="MDQ1151561.1"/>
    <property type="molecule type" value="Genomic_DNA"/>
</dbReference>
<evidence type="ECO:0000256" key="2">
    <source>
        <dbReference type="SAM" id="Coils"/>
    </source>
</evidence>
<dbReference type="Pfam" id="PF00691">
    <property type="entry name" value="OmpA"/>
    <property type="match status" value="1"/>
</dbReference>
<dbReference type="Gene3D" id="1.10.287.1490">
    <property type="match status" value="1"/>
</dbReference>
<name>A0ABU0U9M3_9SPHI</name>
<dbReference type="InterPro" id="IPR036737">
    <property type="entry name" value="OmpA-like_sf"/>
</dbReference>
<dbReference type="Gene3D" id="3.30.1330.60">
    <property type="entry name" value="OmpA-like domain"/>
    <property type="match status" value="1"/>
</dbReference>
<dbReference type="InterPro" id="IPR050330">
    <property type="entry name" value="Bact_OuterMem_StrucFunc"/>
</dbReference>
<dbReference type="PROSITE" id="PS51123">
    <property type="entry name" value="OMPA_2"/>
    <property type="match status" value="1"/>
</dbReference>
<dbReference type="PANTHER" id="PTHR30329:SF21">
    <property type="entry name" value="LIPOPROTEIN YIAD-RELATED"/>
    <property type="match status" value="1"/>
</dbReference>
<feature type="coiled-coil region" evidence="2">
    <location>
        <begin position="55"/>
        <end position="124"/>
    </location>
</feature>
<dbReference type="InterPro" id="IPR006665">
    <property type="entry name" value="OmpA-like"/>
</dbReference>
<reference evidence="4 5" key="1">
    <citation type="submission" date="2023-07" db="EMBL/GenBank/DDBJ databases">
        <title>Functional and genomic diversity of the sorghum phyllosphere microbiome.</title>
        <authorList>
            <person name="Shade A."/>
        </authorList>
    </citation>
    <scope>NUCLEOTIDE SEQUENCE [LARGE SCALE GENOMIC DNA]</scope>
    <source>
        <strain evidence="4 5">SORGH_AS_0892</strain>
    </source>
</reference>
<gene>
    <name evidence="4" type="ORF">QE382_003545</name>
</gene>
<comment type="caution">
    <text evidence="4">The sequence shown here is derived from an EMBL/GenBank/DDBJ whole genome shotgun (WGS) entry which is preliminary data.</text>
</comment>
<feature type="domain" description="OmpA-like" evidence="3">
    <location>
        <begin position="185"/>
        <end position="307"/>
    </location>
</feature>
<evidence type="ECO:0000313" key="4">
    <source>
        <dbReference type="EMBL" id="MDQ1151561.1"/>
    </source>
</evidence>
<dbReference type="PANTHER" id="PTHR30329">
    <property type="entry name" value="STATOR ELEMENT OF FLAGELLAR MOTOR COMPLEX"/>
    <property type="match status" value="1"/>
</dbReference>